<protein>
    <recommendedName>
        <fullName evidence="3">Bacterial Ig-like domain-containing protein</fullName>
    </recommendedName>
</protein>
<feature type="non-terminal residue" evidence="1">
    <location>
        <position position="136"/>
    </location>
</feature>
<comment type="caution">
    <text evidence="1">The sequence shown here is derived from an EMBL/GenBank/DDBJ whole genome shotgun (WGS) entry which is preliminary data.</text>
</comment>
<dbReference type="PROSITE" id="PS00018">
    <property type="entry name" value="EF_HAND_1"/>
    <property type="match status" value="1"/>
</dbReference>
<reference evidence="1 2" key="1">
    <citation type="submission" date="2021-07" db="EMBL/GenBank/DDBJ databases">
        <title>Shewanella sp. nov, isolated from SCS.</title>
        <authorList>
            <person name="Cao W.R."/>
        </authorList>
    </citation>
    <scope>NUCLEOTIDE SEQUENCE [LARGE SCALE GENOMIC DNA]</scope>
    <source>
        <strain evidence="1 2">NR704-98</strain>
    </source>
</reference>
<gene>
    <name evidence="1" type="ORF">K0625_24360</name>
</gene>
<dbReference type="RefSeq" id="WP_220111930.1">
    <property type="nucleotide sequence ID" value="NZ_JAHZST010000066.1"/>
</dbReference>
<dbReference type="Proteomes" id="UP001195963">
    <property type="component" value="Unassembled WGS sequence"/>
</dbReference>
<evidence type="ECO:0000313" key="1">
    <source>
        <dbReference type="EMBL" id="MBW8186734.1"/>
    </source>
</evidence>
<dbReference type="EMBL" id="JAHZST010000066">
    <property type="protein sequence ID" value="MBW8186734.1"/>
    <property type="molecule type" value="Genomic_DNA"/>
</dbReference>
<sequence length="136" mass="13578">QDGNTLFTGTVTQAMLDNGIDVSFDAPATGTDLVVTATVTDATGNSAEGSDAATLDYGTGTGAPASPTVVIDEDANNDGFINDAELDGQIDVTITLGAGTAVGDTLVVTDQNNVELFSGTVTQAMIDDGLAIAFDA</sequence>
<evidence type="ECO:0008006" key="3">
    <source>
        <dbReference type="Google" id="ProtNLM"/>
    </source>
</evidence>
<accession>A0ABS7EAK7</accession>
<proteinExistence type="predicted"/>
<keyword evidence="2" id="KW-1185">Reference proteome</keyword>
<name>A0ABS7EAK7_9GAMM</name>
<organism evidence="1 2">
    <name type="scientific">Shewanella nanhaiensis</name>
    <dbReference type="NCBI Taxonomy" id="2864872"/>
    <lineage>
        <taxon>Bacteria</taxon>
        <taxon>Pseudomonadati</taxon>
        <taxon>Pseudomonadota</taxon>
        <taxon>Gammaproteobacteria</taxon>
        <taxon>Alteromonadales</taxon>
        <taxon>Shewanellaceae</taxon>
        <taxon>Shewanella</taxon>
    </lineage>
</organism>
<feature type="non-terminal residue" evidence="1">
    <location>
        <position position="1"/>
    </location>
</feature>
<dbReference type="InterPro" id="IPR018247">
    <property type="entry name" value="EF_Hand_1_Ca_BS"/>
</dbReference>
<evidence type="ECO:0000313" key="2">
    <source>
        <dbReference type="Proteomes" id="UP001195963"/>
    </source>
</evidence>